<evidence type="ECO:0000313" key="1">
    <source>
        <dbReference type="EMBL" id="MBA0861236.1"/>
    </source>
</evidence>
<protein>
    <recommendedName>
        <fullName evidence="3">RNase H type-1 domain-containing protein</fullName>
    </recommendedName>
</protein>
<accession>A0A7J9LRN8</accession>
<keyword evidence="2" id="KW-1185">Reference proteome</keyword>
<evidence type="ECO:0008006" key="3">
    <source>
        <dbReference type="Google" id="ProtNLM"/>
    </source>
</evidence>
<dbReference type="AlphaFoldDB" id="A0A7J9LRN8"/>
<dbReference type="Proteomes" id="UP000593576">
    <property type="component" value="Unassembled WGS sequence"/>
</dbReference>
<sequence length="206" mass="23839">MVDKPFYSWTSIMHVVKALERSFGWQIGDGMNERFGLNRWGFEGLDGNYLRASFNGNRDGLNGSPDRIVWFHNKSGCYSSKLGYSWLIFNKLEDVTHLLDLKAYENLIMVLWNIWNSCNNAMFQVEKLPCAFVKINVDAAINDNSVGLRVIARDYNGFVLGGCVMYRETWINVEWAKVESNCASLVNHFKNHRDDISIFDYRLKDL</sequence>
<dbReference type="EMBL" id="JABFAF010000007">
    <property type="protein sequence ID" value="MBA0861236.1"/>
    <property type="molecule type" value="Genomic_DNA"/>
</dbReference>
<gene>
    <name evidence="1" type="ORF">Goshw_025912</name>
</gene>
<evidence type="ECO:0000313" key="2">
    <source>
        <dbReference type="Proteomes" id="UP000593576"/>
    </source>
</evidence>
<comment type="caution">
    <text evidence="1">The sequence shown here is derived from an EMBL/GenBank/DDBJ whole genome shotgun (WGS) entry which is preliminary data.</text>
</comment>
<name>A0A7J9LRN8_GOSSC</name>
<reference evidence="1 2" key="1">
    <citation type="journal article" date="2019" name="Genome Biol. Evol.">
        <title>Insights into the evolution of the New World diploid cottons (Gossypium, subgenus Houzingenia) based on genome sequencing.</title>
        <authorList>
            <person name="Grover C.E."/>
            <person name="Arick M.A. 2nd"/>
            <person name="Thrash A."/>
            <person name="Conover J.L."/>
            <person name="Sanders W.S."/>
            <person name="Peterson D.G."/>
            <person name="Frelichowski J.E."/>
            <person name="Scheffler J.A."/>
            <person name="Scheffler B.E."/>
            <person name="Wendel J.F."/>
        </authorList>
    </citation>
    <scope>NUCLEOTIDE SEQUENCE [LARGE SCALE GENOMIC DNA]</scope>
    <source>
        <strain evidence="1">1</strain>
        <tissue evidence="1">Leaf</tissue>
    </source>
</reference>
<organism evidence="1 2">
    <name type="scientific">Gossypium schwendimanii</name>
    <name type="common">Cotton</name>
    <dbReference type="NCBI Taxonomy" id="34291"/>
    <lineage>
        <taxon>Eukaryota</taxon>
        <taxon>Viridiplantae</taxon>
        <taxon>Streptophyta</taxon>
        <taxon>Embryophyta</taxon>
        <taxon>Tracheophyta</taxon>
        <taxon>Spermatophyta</taxon>
        <taxon>Magnoliopsida</taxon>
        <taxon>eudicotyledons</taxon>
        <taxon>Gunneridae</taxon>
        <taxon>Pentapetalae</taxon>
        <taxon>rosids</taxon>
        <taxon>malvids</taxon>
        <taxon>Malvales</taxon>
        <taxon>Malvaceae</taxon>
        <taxon>Malvoideae</taxon>
        <taxon>Gossypium</taxon>
    </lineage>
</organism>
<proteinExistence type="predicted"/>
<feature type="non-terminal residue" evidence="1">
    <location>
        <position position="206"/>
    </location>
</feature>
<dbReference type="OrthoDB" id="993239at2759"/>